<evidence type="ECO:0000313" key="2">
    <source>
        <dbReference type="Proteomes" id="UP000694844"/>
    </source>
</evidence>
<keyword evidence="1" id="KW-0812">Transmembrane</keyword>
<name>A0A8B8B0V8_CRAVI</name>
<dbReference type="KEGG" id="cvn:111106609"/>
<feature type="transmembrane region" description="Helical" evidence="1">
    <location>
        <begin position="528"/>
        <end position="545"/>
    </location>
</feature>
<keyword evidence="2" id="KW-1185">Reference proteome</keyword>
<protein>
    <submittedName>
        <fullName evidence="3">Uncharacterized protein LOC111106609</fullName>
    </submittedName>
</protein>
<reference evidence="3" key="1">
    <citation type="submission" date="2025-08" db="UniProtKB">
        <authorList>
            <consortium name="RefSeq"/>
        </authorList>
    </citation>
    <scope>IDENTIFICATION</scope>
    <source>
        <tissue evidence="3">Whole sample</tissue>
    </source>
</reference>
<keyword evidence="1" id="KW-0472">Membrane</keyword>
<dbReference type="GeneID" id="111106609"/>
<feature type="transmembrane region" description="Helical" evidence="1">
    <location>
        <begin position="86"/>
        <end position="107"/>
    </location>
</feature>
<dbReference type="AlphaFoldDB" id="A0A8B8B0V8"/>
<accession>A0A8B8B0V8</accession>
<proteinExistence type="predicted"/>
<dbReference type="OrthoDB" id="6151532at2759"/>
<organism evidence="2 3">
    <name type="scientific">Crassostrea virginica</name>
    <name type="common">Eastern oyster</name>
    <dbReference type="NCBI Taxonomy" id="6565"/>
    <lineage>
        <taxon>Eukaryota</taxon>
        <taxon>Metazoa</taxon>
        <taxon>Spiralia</taxon>
        <taxon>Lophotrochozoa</taxon>
        <taxon>Mollusca</taxon>
        <taxon>Bivalvia</taxon>
        <taxon>Autobranchia</taxon>
        <taxon>Pteriomorphia</taxon>
        <taxon>Ostreida</taxon>
        <taxon>Ostreoidea</taxon>
        <taxon>Ostreidae</taxon>
        <taxon>Crassostrea</taxon>
    </lineage>
</organism>
<dbReference type="Proteomes" id="UP000694844">
    <property type="component" value="Chromosome 8"/>
</dbReference>
<dbReference type="RefSeq" id="XP_022297047.1">
    <property type="nucleotide sequence ID" value="XM_022441339.1"/>
</dbReference>
<evidence type="ECO:0000256" key="1">
    <source>
        <dbReference type="SAM" id="Phobius"/>
    </source>
</evidence>
<sequence length="553" mass="64110">MVAFLSVEKTLTEKLKSFEQSDVDKPLESMPPTSDFELKEPTQELESRIECMTRKSGGTLEKLSFMKEVWKILRGKTTKTQERPSCLNVFISLVFSLFLYACLLLHFHPVPYSRIFDIDHTYLAFRKSQSSQMCFSTDKRMVSNIPIENMRQTCGNTQTPYIFGGAFTNRSFIFGNEEQIVFDVDVSKIRHYTPGLILLEFGVSKGAIERQVLLGPLSYTFFGWMLTVLDGRKVALVNSEGRIVHSSTISVFDQVSFAFYIEFKSNRTIVLKAKEKNGKVAEIVDKTRSIRGKPKWGFAKICRPGDAYVTIKLPRNEMAFNRSTLFPTLYVADDNRIISNFRHSSFSWKKNQNKDHAFQDIMLLNCKTKCVYVLNFRVERPTVQDVFSLILTNSQFLPSAHYNVTLFTYTKCSVKGFVTYESFCLLVNRGYLGYFRIPLPPNEWHSLTIMVDRQHKSASFMIGMYEIKIENGYLFEQDTPVLRTVMLTLENSVKIYLAESDDFDILKWFIFKVVPYVQYVLSLIPIRPQHLLLLIFLFVIAYYWFNREGGRQT</sequence>
<evidence type="ECO:0000313" key="3">
    <source>
        <dbReference type="RefSeq" id="XP_022297047.1"/>
    </source>
</evidence>
<gene>
    <name evidence="3" type="primary">LOC111106609</name>
</gene>
<keyword evidence="1" id="KW-1133">Transmembrane helix</keyword>